<dbReference type="HAMAP" id="MF_00308">
    <property type="entry name" value="PfdA"/>
    <property type="match status" value="1"/>
</dbReference>
<comment type="function">
    <text evidence="5 6">Molecular chaperone capable of stabilizing a range of proteins. Seems to fulfill an ATP-independent, HSP70-like function in archaeal de novo protein folding.</text>
</comment>
<dbReference type="InterPro" id="IPR009053">
    <property type="entry name" value="Prefoldin"/>
</dbReference>
<keyword evidence="3 6" id="KW-0963">Cytoplasm</keyword>
<dbReference type="Pfam" id="PF02996">
    <property type="entry name" value="Prefoldin"/>
    <property type="match status" value="1"/>
</dbReference>
<comment type="subcellular location">
    <subcellularLocation>
        <location evidence="6">Cytoplasm</location>
    </subcellularLocation>
</comment>
<dbReference type="Proteomes" id="UP000029859">
    <property type="component" value="Unassembled WGS sequence"/>
</dbReference>
<evidence type="ECO:0000256" key="7">
    <source>
        <dbReference type="NCBIfam" id="TIGR00293"/>
    </source>
</evidence>
<evidence type="ECO:0000313" key="9">
    <source>
        <dbReference type="EMBL" id="KGK98746.1"/>
    </source>
</evidence>
<accession>A0A099T3F2</accession>
<dbReference type="InterPro" id="IPR004127">
    <property type="entry name" value="Prefoldin_subunit_alpha"/>
</dbReference>
<evidence type="ECO:0000313" key="10">
    <source>
        <dbReference type="Proteomes" id="UP000029859"/>
    </source>
</evidence>
<name>A0A099T3F2_METMT</name>
<dbReference type="GO" id="GO:0016272">
    <property type="term" value="C:prefoldin complex"/>
    <property type="evidence" value="ECO:0007669"/>
    <property type="project" value="UniProtKB-UniRule"/>
</dbReference>
<dbReference type="OrthoDB" id="10045at2157"/>
<organism evidence="9 10">
    <name type="scientific">Methanococcoides methylutens</name>
    <dbReference type="NCBI Taxonomy" id="2226"/>
    <lineage>
        <taxon>Archaea</taxon>
        <taxon>Methanobacteriati</taxon>
        <taxon>Methanobacteriota</taxon>
        <taxon>Stenosarchaea group</taxon>
        <taxon>Methanomicrobia</taxon>
        <taxon>Methanosarcinales</taxon>
        <taxon>Methanosarcinaceae</taxon>
        <taxon>Methanococcoides</taxon>
    </lineage>
</organism>
<keyword evidence="4 6" id="KW-0143">Chaperone</keyword>
<evidence type="ECO:0000256" key="5">
    <source>
        <dbReference type="ARBA" id="ARBA00025077"/>
    </source>
</evidence>
<evidence type="ECO:0000256" key="8">
    <source>
        <dbReference type="SAM" id="MobiDB-lite"/>
    </source>
</evidence>
<comment type="similarity">
    <text evidence="6">Belongs to the prefoldin alpha subunit family.</text>
</comment>
<dbReference type="RefSeq" id="WP_048193905.1">
    <property type="nucleotide sequence ID" value="NZ_CAAGSM010000003.1"/>
</dbReference>
<sequence length="138" mass="14951">MSELSEQDVRNLASQHRELQNQAESLQQQMGMVQMSIEECTRAIGTLEELEAVSGSINTMLPLGGGAFVHANVANLEKVVVSVGAGISVEKPPAEAKELLNQRKEELNKVVERLNGSIAQVGQRIQSIESMVGNRSPQ</sequence>
<evidence type="ECO:0000256" key="6">
    <source>
        <dbReference type="HAMAP-Rule" id="MF_00308"/>
    </source>
</evidence>
<comment type="similarity">
    <text evidence="1">Belongs to the prefoldin subunit alpha family.</text>
</comment>
<comment type="subunit">
    <text evidence="2 6">Heterohexamer of two alpha and four beta subunits.</text>
</comment>
<keyword evidence="10" id="KW-1185">Reference proteome</keyword>
<evidence type="ECO:0000256" key="2">
    <source>
        <dbReference type="ARBA" id="ARBA00011716"/>
    </source>
</evidence>
<dbReference type="AlphaFoldDB" id="A0A099T3F2"/>
<dbReference type="Gene3D" id="1.10.287.370">
    <property type="match status" value="1"/>
</dbReference>
<evidence type="ECO:0000256" key="1">
    <source>
        <dbReference type="ARBA" id="ARBA00010048"/>
    </source>
</evidence>
<evidence type="ECO:0000256" key="3">
    <source>
        <dbReference type="ARBA" id="ARBA00022490"/>
    </source>
</evidence>
<proteinExistence type="inferred from homology"/>
<dbReference type="PANTHER" id="PTHR12674:SF4">
    <property type="entry name" value="PREFOLDIN SUBUNIT ALPHA 2"/>
    <property type="match status" value="1"/>
</dbReference>
<dbReference type="NCBIfam" id="TIGR00293">
    <property type="entry name" value="prefoldin subunit alpha"/>
    <property type="match status" value="1"/>
</dbReference>
<dbReference type="CDD" id="cd23160">
    <property type="entry name" value="Prefoldin_alpha_GimC"/>
    <property type="match status" value="1"/>
</dbReference>
<dbReference type="GO" id="GO:0006457">
    <property type="term" value="P:protein folding"/>
    <property type="evidence" value="ECO:0007669"/>
    <property type="project" value="UniProtKB-UniRule"/>
</dbReference>
<gene>
    <name evidence="6" type="primary">pfdA</name>
    <name evidence="9" type="ORF">LI82_05450</name>
</gene>
<dbReference type="GO" id="GO:0051082">
    <property type="term" value="F:unfolded protein binding"/>
    <property type="evidence" value="ECO:0007669"/>
    <property type="project" value="UniProtKB-UniRule"/>
</dbReference>
<dbReference type="GO" id="GO:0005737">
    <property type="term" value="C:cytoplasm"/>
    <property type="evidence" value="ECO:0007669"/>
    <property type="project" value="UniProtKB-SubCell"/>
</dbReference>
<dbReference type="PANTHER" id="PTHR12674">
    <property type="entry name" value="PREFOLDIN SUBUNIT 5"/>
    <property type="match status" value="1"/>
</dbReference>
<dbReference type="InterPro" id="IPR011599">
    <property type="entry name" value="PFD_alpha_archaea"/>
</dbReference>
<feature type="region of interest" description="Disordered" evidence="8">
    <location>
        <begin position="1"/>
        <end position="22"/>
    </location>
</feature>
<comment type="caution">
    <text evidence="9">The sequence shown here is derived from an EMBL/GenBank/DDBJ whole genome shotgun (WGS) entry which is preliminary data.</text>
</comment>
<evidence type="ECO:0000256" key="4">
    <source>
        <dbReference type="ARBA" id="ARBA00023186"/>
    </source>
</evidence>
<protein>
    <recommendedName>
        <fullName evidence="6 7">Prefoldin subunit alpha</fullName>
    </recommendedName>
    <alternativeName>
        <fullName evidence="6">GimC subunit alpha</fullName>
    </alternativeName>
</protein>
<dbReference type="EMBL" id="JRHO01000010">
    <property type="protein sequence ID" value="KGK98746.1"/>
    <property type="molecule type" value="Genomic_DNA"/>
</dbReference>
<reference evidence="9 10" key="1">
    <citation type="submission" date="2014-09" db="EMBL/GenBank/DDBJ databases">
        <title>Draft genome sequence of an obligately methylotrophic methanogen, Methanococcoides methylutens, isolated from marine sediment.</title>
        <authorList>
            <person name="Guan Y."/>
            <person name="Ngugi D.K."/>
            <person name="Blom J."/>
            <person name="Ali S."/>
            <person name="Ferry J.G."/>
            <person name="Stingl U."/>
        </authorList>
    </citation>
    <scope>NUCLEOTIDE SEQUENCE [LARGE SCALE GENOMIC DNA]</scope>
    <source>
        <strain evidence="9 10">DSM 2657</strain>
    </source>
</reference>
<dbReference type="SUPFAM" id="SSF46579">
    <property type="entry name" value="Prefoldin"/>
    <property type="match status" value="1"/>
</dbReference>